<sequence length="569" mass="62039">MISLRTLAGIASLAGLAACSTPDSQTGIDTAPAGLALFERFSYEGRSQETATPTATQYRNPILSGYYPDPSVLRVEDDYYLINSSFTNFPGLPLFHSPDLSTWTQIANVITRPSQVNFQGLGSSRGIYAPDISHHKGVFYVVTTCVDCGGNMVMTATRPEGPWSEPVKLAFGGIDPSLFWDADGKVYLVGNDAPAEKPRYDGHRAIWVQEFDPAALAVKGERTLLVNGGVDISLEPSWIEGPHIFRRGAYYYLIAAEGGTGDNHSQVVFRSNSVRGPFTPYAHNPILSQRKLDLARPNPVTSAGHAKFVQTPDGQWWATFLATRPYRDGMYNIGRETFLLPVTWKDDWPMVLEDAKPIPFVAARPALPAQARPALPLSGDFAYVDEFNGARLSDAWIGVRTPAAPFHRLEAGRLVLEPRGRLGDLDATPAFLARRQQHHVATVSTSLRFRPTREGDRAGLVAYQSDASHLFYGVTRVGQRNVLALTVRAKSDTDRVLASVPLDGEAIDLEIRADGGRMDFFYTVGGVRRELRAGVDATFLSTSKAGGFTGTIIGPYVWRAGAKGAASPY</sequence>
<dbReference type="InterPro" id="IPR006710">
    <property type="entry name" value="Glyco_hydro_43"/>
</dbReference>
<evidence type="ECO:0000256" key="1">
    <source>
        <dbReference type="ARBA" id="ARBA00009865"/>
    </source>
</evidence>
<proteinExistence type="inferred from homology"/>
<name>A0A422QFU3_9BURK</name>
<gene>
    <name evidence="9" type="ORF">NM04_21090</name>
</gene>
<dbReference type="GO" id="GO:0004553">
    <property type="term" value="F:hydrolase activity, hydrolyzing O-glycosyl compounds"/>
    <property type="evidence" value="ECO:0007669"/>
    <property type="project" value="InterPro"/>
</dbReference>
<feature type="active site" description="Proton acceptor" evidence="4">
    <location>
        <position position="69"/>
    </location>
</feature>
<dbReference type="PROSITE" id="PS51257">
    <property type="entry name" value="PROKAR_LIPOPROTEIN"/>
    <property type="match status" value="1"/>
</dbReference>
<dbReference type="Proteomes" id="UP000283254">
    <property type="component" value="Unassembled WGS sequence"/>
</dbReference>
<feature type="chain" id="PRO_5019336120" evidence="7">
    <location>
        <begin position="18"/>
        <end position="569"/>
    </location>
</feature>
<evidence type="ECO:0000313" key="10">
    <source>
        <dbReference type="Proteomes" id="UP000283254"/>
    </source>
</evidence>
<dbReference type="Pfam" id="PF04616">
    <property type="entry name" value="Glyco_hydro_43"/>
    <property type="match status" value="1"/>
</dbReference>
<dbReference type="CDD" id="cd18617">
    <property type="entry name" value="GH43_XynB-like"/>
    <property type="match status" value="1"/>
</dbReference>
<dbReference type="RefSeq" id="WP_123071381.1">
    <property type="nucleotide sequence ID" value="NZ_JSAB01000287.1"/>
</dbReference>
<dbReference type="Gene3D" id="2.60.120.200">
    <property type="match status" value="1"/>
</dbReference>
<feature type="signal peptide" evidence="7">
    <location>
        <begin position="1"/>
        <end position="17"/>
    </location>
</feature>
<dbReference type="Pfam" id="PF17851">
    <property type="entry name" value="GH43_C2"/>
    <property type="match status" value="1"/>
</dbReference>
<evidence type="ECO:0000256" key="2">
    <source>
        <dbReference type="ARBA" id="ARBA00022801"/>
    </source>
</evidence>
<dbReference type="Gene3D" id="2.115.10.20">
    <property type="entry name" value="Glycosyl hydrolase domain, family 43"/>
    <property type="match status" value="1"/>
</dbReference>
<dbReference type="GO" id="GO:0005975">
    <property type="term" value="P:carbohydrate metabolic process"/>
    <property type="evidence" value="ECO:0007669"/>
    <property type="project" value="InterPro"/>
</dbReference>
<evidence type="ECO:0000256" key="3">
    <source>
        <dbReference type="ARBA" id="ARBA00023295"/>
    </source>
</evidence>
<evidence type="ECO:0000259" key="8">
    <source>
        <dbReference type="Pfam" id="PF17851"/>
    </source>
</evidence>
<keyword evidence="2 6" id="KW-0378">Hydrolase</keyword>
<dbReference type="InterPro" id="IPR013320">
    <property type="entry name" value="ConA-like_dom_sf"/>
</dbReference>
<dbReference type="InterPro" id="IPR051795">
    <property type="entry name" value="Glycosyl_Hydrlase_43"/>
</dbReference>
<dbReference type="OrthoDB" id="8866236at2"/>
<dbReference type="SUPFAM" id="SSF75005">
    <property type="entry name" value="Arabinanase/levansucrase/invertase"/>
    <property type="match status" value="1"/>
</dbReference>
<feature type="site" description="Important for catalytic activity, responsible for pKa modulation of the active site Glu and correct orientation of both the proton donor and substrate" evidence="5">
    <location>
        <position position="175"/>
    </location>
</feature>
<accession>A0A422QFU3</accession>
<evidence type="ECO:0000256" key="7">
    <source>
        <dbReference type="SAM" id="SignalP"/>
    </source>
</evidence>
<feature type="active site" description="Proton donor" evidence="4">
    <location>
        <position position="240"/>
    </location>
</feature>
<dbReference type="InterPro" id="IPR041542">
    <property type="entry name" value="GH43_C2"/>
</dbReference>
<dbReference type="PANTHER" id="PTHR42812">
    <property type="entry name" value="BETA-XYLOSIDASE"/>
    <property type="match status" value="1"/>
</dbReference>
<dbReference type="SUPFAM" id="SSF49899">
    <property type="entry name" value="Concanavalin A-like lectins/glucanases"/>
    <property type="match status" value="1"/>
</dbReference>
<dbReference type="InterPro" id="IPR023296">
    <property type="entry name" value="Glyco_hydro_beta-prop_sf"/>
</dbReference>
<keyword evidence="10" id="KW-1185">Reference proteome</keyword>
<comment type="caution">
    <text evidence="9">The sequence shown here is derived from an EMBL/GenBank/DDBJ whole genome shotgun (WGS) entry which is preliminary data.</text>
</comment>
<reference evidence="9" key="1">
    <citation type="submission" date="2014-10" db="EMBL/GenBank/DDBJ databases">
        <title>Massilia sp. genome.</title>
        <authorList>
            <person name="Xu B."/>
            <person name="Dai L."/>
            <person name="Huang Z."/>
        </authorList>
    </citation>
    <scope>NUCLEOTIDE SEQUENCE [LARGE SCALE GENOMIC DNA]</scope>
    <source>
        <strain evidence="9">CFS-1</strain>
    </source>
</reference>
<evidence type="ECO:0000256" key="6">
    <source>
        <dbReference type="RuleBase" id="RU361187"/>
    </source>
</evidence>
<dbReference type="EMBL" id="JSAB01000287">
    <property type="protein sequence ID" value="RNF28834.1"/>
    <property type="molecule type" value="Genomic_DNA"/>
</dbReference>
<dbReference type="AlphaFoldDB" id="A0A422QFU3"/>
<evidence type="ECO:0000313" key="9">
    <source>
        <dbReference type="EMBL" id="RNF28834.1"/>
    </source>
</evidence>
<protein>
    <submittedName>
        <fullName evidence="9">Xylan 1,4-beta-xylosidase</fullName>
    </submittedName>
</protein>
<dbReference type="PANTHER" id="PTHR42812:SF12">
    <property type="entry name" value="BETA-XYLOSIDASE-RELATED"/>
    <property type="match status" value="1"/>
</dbReference>
<keyword evidence="7" id="KW-0732">Signal</keyword>
<organism evidence="9 10">
    <name type="scientific">Massilia aurea</name>
    <dbReference type="NCBI Taxonomy" id="373040"/>
    <lineage>
        <taxon>Bacteria</taxon>
        <taxon>Pseudomonadati</taxon>
        <taxon>Pseudomonadota</taxon>
        <taxon>Betaproteobacteria</taxon>
        <taxon>Burkholderiales</taxon>
        <taxon>Oxalobacteraceae</taxon>
        <taxon>Telluria group</taxon>
        <taxon>Massilia</taxon>
    </lineage>
</organism>
<comment type="similarity">
    <text evidence="1 6">Belongs to the glycosyl hydrolase 43 family.</text>
</comment>
<feature type="domain" description="Beta-xylosidase C-terminal Concanavalin A-like" evidence="8">
    <location>
        <begin position="385"/>
        <end position="560"/>
    </location>
</feature>
<evidence type="ECO:0000256" key="5">
    <source>
        <dbReference type="PIRSR" id="PIRSR606710-2"/>
    </source>
</evidence>
<keyword evidence="3 6" id="KW-0326">Glycosidase</keyword>
<evidence type="ECO:0000256" key="4">
    <source>
        <dbReference type="PIRSR" id="PIRSR606710-1"/>
    </source>
</evidence>